<evidence type="ECO:0000313" key="2">
    <source>
        <dbReference type="EMBL" id="MBI6120161.1"/>
    </source>
</evidence>
<dbReference type="Pfam" id="PF00899">
    <property type="entry name" value="ThiF"/>
    <property type="match status" value="1"/>
</dbReference>
<dbReference type="Pfam" id="PF00581">
    <property type="entry name" value="Rhodanese"/>
    <property type="match status" value="1"/>
</dbReference>
<keyword evidence="3" id="KW-1185">Reference proteome</keyword>
<organism evidence="2 3">
    <name type="scientific">Salegentibacter maritimus</name>
    <dbReference type="NCBI Taxonomy" id="2794347"/>
    <lineage>
        <taxon>Bacteria</taxon>
        <taxon>Pseudomonadati</taxon>
        <taxon>Bacteroidota</taxon>
        <taxon>Flavobacteriia</taxon>
        <taxon>Flavobacteriales</taxon>
        <taxon>Flavobacteriaceae</taxon>
        <taxon>Salegentibacter</taxon>
    </lineage>
</organism>
<dbReference type="PANTHER" id="PTHR10953:SF102">
    <property type="entry name" value="ADENYLYLTRANSFERASE AND SULFURTRANSFERASE MOCS3"/>
    <property type="match status" value="1"/>
</dbReference>
<dbReference type="CDD" id="cd00158">
    <property type="entry name" value="RHOD"/>
    <property type="match status" value="1"/>
</dbReference>
<dbReference type="Gene3D" id="3.40.50.720">
    <property type="entry name" value="NAD(P)-binding Rossmann-like Domain"/>
    <property type="match status" value="1"/>
</dbReference>
<evidence type="ECO:0000313" key="3">
    <source>
        <dbReference type="Proteomes" id="UP000635665"/>
    </source>
</evidence>
<dbReference type="InterPro" id="IPR001763">
    <property type="entry name" value="Rhodanese-like_dom"/>
</dbReference>
<dbReference type="RefSeq" id="WP_198638610.1">
    <property type="nucleotide sequence ID" value="NZ_JAEHNY010000007.1"/>
</dbReference>
<dbReference type="SUPFAM" id="SSF69572">
    <property type="entry name" value="Activating enzymes of the ubiquitin-like proteins"/>
    <property type="match status" value="1"/>
</dbReference>
<dbReference type="InterPro" id="IPR036873">
    <property type="entry name" value="Rhodanese-like_dom_sf"/>
</dbReference>
<dbReference type="Gene3D" id="3.40.250.10">
    <property type="entry name" value="Rhodanese-like domain"/>
    <property type="match status" value="1"/>
</dbReference>
<dbReference type="SMART" id="SM00450">
    <property type="entry name" value="RHOD"/>
    <property type="match status" value="1"/>
</dbReference>
<evidence type="ECO:0000259" key="1">
    <source>
        <dbReference type="PROSITE" id="PS50206"/>
    </source>
</evidence>
<dbReference type="EMBL" id="JAEHNY010000007">
    <property type="protein sequence ID" value="MBI6120161.1"/>
    <property type="molecule type" value="Genomic_DNA"/>
</dbReference>
<gene>
    <name evidence="2" type="ORF">I6U50_09020</name>
</gene>
<dbReference type="PROSITE" id="PS50206">
    <property type="entry name" value="RHODANESE_3"/>
    <property type="match status" value="1"/>
</dbReference>
<dbReference type="CDD" id="cd00757">
    <property type="entry name" value="ThiF_MoeB_HesA_family"/>
    <property type="match status" value="1"/>
</dbReference>
<protein>
    <submittedName>
        <fullName evidence="2">HesA/MoeB/ThiF family protein</fullName>
    </submittedName>
</protein>
<dbReference type="PANTHER" id="PTHR10953">
    <property type="entry name" value="UBIQUITIN-ACTIVATING ENZYME E1"/>
    <property type="match status" value="1"/>
</dbReference>
<dbReference type="InterPro" id="IPR000594">
    <property type="entry name" value="ThiF_NAD_FAD-bd"/>
</dbReference>
<name>A0ABS0TIS9_9FLAO</name>
<sequence>MLTRKEKQRYNRHTLLDEIGEVGQSKLKDAKVLVIGAGGLGCPVLQYLAAAGVGKIGIIDDDVVDISNLQRQILYVEKNVGEPKVIAAKNRLQKMNSAIDIVVYNERLTANNAQELFLMYDIVVEGSDNFTTKYLANDAAVLTNKPLVFGSIYKFDGQVSVFNYKNGPTYRCLFPAVGSAEEMPSCSQVGVLGILPGIIGNLQANEVLKIILGIGEVLSGKLLLFDALQMQTQLIPFSRDPEAKITELKEVNSLCATAISDSVTYDEYLKSPECFNLLDVRNAEERIAFSIGGLHIPLSQLESRYSELTSKDNLLVYCASGIRSLKAITVLKKIFNRKKIFNLAGGIQKLKFDSER</sequence>
<feature type="domain" description="Rhodanese" evidence="1">
    <location>
        <begin position="275"/>
        <end position="355"/>
    </location>
</feature>
<dbReference type="InterPro" id="IPR045886">
    <property type="entry name" value="ThiF/MoeB/HesA"/>
</dbReference>
<dbReference type="InterPro" id="IPR035985">
    <property type="entry name" value="Ubiquitin-activating_enz"/>
</dbReference>
<reference evidence="2 3" key="1">
    <citation type="submission" date="2020-12" db="EMBL/GenBank/DDBJ databases">
        <title>Salegentibacter orientalis sp. nov., isolated from costal sediment.</title>
        <authorList>
            <person name="Lian F.-B."/>
        </authorList>
    </citation>
    <scope>NUCLEOTIDE SEQUENCE [LARGE SCALE GENOMIC DNA]</scope>
    <source>
        <strain evidence="2 3">F60176</strain>
    </source>
</reference>
<dbReference type="NCBIfam" id="NF004281">
    <property type="entry name" value="PRK05690.1"/>
    <property type="match status" value="1"/>
</dbReference>
<dbReference type="Proteomes" id="UP000635665">
    <property type="component" value="Unassembled WGS sequence"/>
</dbReference>
<proteinExistence type="predicted"/>
<comment type="caution">
    <text evidence="2">The sequence shown here is derived from an EMBL/GenBank/DDBJ whole genome shotgun (WGS) entry which is preliminary data.</text>
</comment>
<accession>A0ABS0TIS9</accession>